<name>A0A7W7YY89_9HYPH</name>
<accession>A0A7W7YY89</accession>
<dbReference type="InterPro" id="IPR009273">
    <property type="entry name" value="DUF930"/>
</dbReference>
<evidence type="ECO:0008006" key="4">
    <source>
        <dbReference type="Google" id="ProtNLM"/>
    </source>
</evidence>
<dbReference type="RefSeq" id="WP_380780563.1">
    <property type="nucleotide sequence ID" value="NZ_JACHIK010000018.1"/>
</dbReference>
<comment type="caution">
    <text evidence="2">The sequence shown here is derived from an EMBL/GenBank/DDBJ whole genome shotgun (WGS) entry which is preliminary data.</text>
</comment>
<keyword evidence="1" id="KW-0732">Signal</keyword>
<evidence type="ECO:0000313" key="3">
    <source>
        <dbReference type="Proteomes" id="UP000535406"/>
    </source>
</evidence>
<organism evidence="2 3">
    <name type="scientific">Shinella fusca</name>
    <dbReference type="NCBI Taxonomy" id="544480"/>
    <lineage>
        <taxon>Bacteria</taxon>
        <taxon>Pseudomonadati</taxon>
        <taxon>Pseudomonadota</taxon>
        <taxon>Alphaproteobacteria</taxon>
        <taxon>Hyphomicrobiales</taxon>
        <taxon>Rhizobiaceae</taxon>
        <taxon>Shinella</taxon>
    </lineage>
</organism>
<feature type="chain" id="PRO_5030804304" description="DUF930 domain-containing protein" evidence="1">
    <location>
        <begin position="28"/>
        <end position="136"/>
    </location>
</feature>
<reference evidence="2 3" key="1">
    <citation type="submission" date="2020-08" db="EMBL/GenBank/DDBJ databases">
        <title>Genomic Encyclopedia of Type Strains, Phase IV (KMG-IV): sequencing the most valuable type-strain genomes for metagenomic binning, comparative biology and taxonomic classification.</title>
        <authorList>
            <person name="Goeker M."/>
        </authorList>
    </citation>
    <scope>NUCLEOTIDE SEQUENCE [LARGE SCALE GENOMIC DNA]</scope>
    <source>
        <strain evidence="2 3">DSM 21319</strain>
    </source>
</reference>
<protein>
    <recommendedName>
        <fullName evidence="4">DUF930 domain-containing protein</fullName>
    </recommendedName>
</protein>
<dbReference type="Proteomes" id="UP000535406">
    <property type="component" value="Unassembled WGS sequence"/>
</dbReference>
<dbReference type="AlphaFoldDB" id="A0A7W7YY89"/>
<dbReference type="EMBL" id="JACHIK010000018">
    <property type="protein sequence ID" value="MBB5044558.1"/>
    <property type="molecule type" value="Genomic_DNA"/>
</dbReference>
<feature type="signal peptide" evidence="1">
    <location>
        <begin position="1"/>
        <end position="27"/>
    </location>
</feature>
<keyword evidence="3" id="KW-1185">Reference proteome</keyword>
<gene>
    <name evidence="2" type="ORF">HNQ66_003985</name>
</gene>
<sequence length="136" mass="15476">MKLDPKGLRNALFGLALVPLVASPALAIDARIRTQLQKLTPEERLEQRCDIEAMDQISKAKGGFRPDKVIAYAFGDPKLNGTTFKTKGAVFRSRGEWYRLSYKCEASPDRLEVNAFKYSIGKVVPHEDWEEHYLYN</sequence>
<dbReference type="Pfam" id="PF06059">
    <property type="entry name" value="DUF930"/>
    <property type="match status" value="1"/>
</dbReference>
<evidence type="ECO:0000256" key="1">
    <source>
        <dbReference type="SAM" id="SignalP"/>
    </source>
</evidence>
<evidence type="ECO:0000313" key="2">
    <source>
        <dbReference type="EMBL" id="MBB5044558.1"/>
    </source>
</evidence>
<proteinExistence type="predicted"/>